<dbReference type="GO" id="GO:0005634">
    <property type="term" value="C:nucleus"/>
    <property type="evidence" value="ECO:0007669"/>
    <property type="project" value="UniProtKB-SubCell"/>
</dbReference>
<dbReference type="GO" id="GO:0003714">
    <property type="term" value="F:transcription corepressor activity"/>
    <property type="evidence" value="ECO:0007669"/>
    <property type="project" value="TreeGrafter"/>
</dbReference>
<dbReference type="FunCoup" id="G0NLK9">
    <property type="interactions" value="2003"/>
</dbReference>
<comment type="subcellular location">
    <subcellularLocation>
        <location evidence="1">Nucleus</location>
    </subcellularLocation>
</comment>
<feature type="compositionally biased region" description="Acidic residues" evidence="6">
    <location>
        <begin position="272"/>
        <end position="295"/>
    </location>
</feature>
<dbReference type="STRING" id="135651.G0NLK9"/>
<dbReference type="eggNOG" id="KOG3130">
    <property type="taxonomic scope" value="Eukaryota"/>
</dbReference>
<comment type="subunit">
    <text evidence="2">Heterohexamer of two PFD-alpha type and four PFD-beta type subunits.</text>
</comment>
<evidence type="ECO:0000256" key="1">
    <source>
        <dbReference type="ARBA" id="ARBA00004123"/>
    </source>
</evidence>
<keyword evidence="5" id="KW-0175">Coiled coil</keyword>
<feature type="region of interest" description="Disordered" evidence="6">
    <location>
        <begin position="418"/>
        <end position="448"/>
    </location>
</feature>
<sequence length="448" mass="51524">MEPFDDKAFSEKMSLLYMTECEAARVRLKIETECRRVLVESYEKVLDKAKEYSKKIEAPILAKISGAGFFCDAHVVRTNQLTLEMGANYYTECSIGTAEKIVSRRIAELQKTRKNGLDTIRVLEEKMKFAEENFSSVSVDGGPLEIMEKYDEEMEKKFWENRKKRKENKELTTQEKEEISSNNVQHDEIMSRLEELEKIEMENEEIEVETKECPTPKPFEFALNDDLGKLQEIEEDEDDESASDTSLEMKERLLAQPGVSRKEMERLLQYLDDCDIESSDDYDDEEEEEDTEEVEEKVNKVEELDSDDYASDENAPVDSVEVSKPPTPKVVEIEQKSTEKNSKRKTSGVRFAEQLEKVKTFLQTDTVEVKQETTIETKSILRNTTPTPVDRSALEPEQKELAAMSSVTFPGEVVEKNPYECEPSTSKDPAPVITEKKVSKFRASRHKN</sequence>
<dbReference type="GO" id="GO:0019212">
    <property type="term" value="F:phosphatase inhibitor activity"/>
    <property type="evidence" value="ECO:0007669"/>
    <property type="project" value="TreeGrafter"/>
</dbReference>
<feature type="compositionally biased region" description="Basic and acidic residues" evidence="6">
    <location>
        <begin position="331"/>
        <end position="341"/>
    </location>
</feature>
<evidence type="ECO:0000313" key="7">
    <source>
        <dbReference type="EMBL" id="EGT33408.1"/>
    </source>
</evidence>
<evidence type="ECO:0000313" key="8">
    <source>
        <dbReference type="Proteomes" id="UP000008068"/>
    </source>
</evidence>
<keyword evidence="3" id="KW-0539">Nucleus</keyword>
<evidence type="ECO:0000256" key="4">
    <source>
        <dbReference type="ARBA" id="ARBA00038295"/>
    </source>
</evidence>
<dbReference type="PANTHER" id="PTHR15111">
    <property type="entry name" value="RNA POLYMERASE II SUBUNIT 5-MEDIATING PROTEIN NNX3"/>
    <property type="match status" value="1"/>
</dbReference>
<dbReference type="OrthoDB" id="21413at2759"/>
<evidence type="ECO:0000256" key="5">
    <source>
        <dbReference type="SAM" id="Coils"/>
    </source>
</evidence>
<dbReference type="EMBL" id="GL379905">
    <property type="protein sequence ID" value="EGT33408.1"/>
    <property type="molecule type" value="Genomic_DNA"/>
</dbReference>
<feature type="coiled-coil region" evidence="5">
    <location>
        <begin position="106"/>
        <end position="133"/>
    </location>
</feature>
<dbReference type="InParanoid" id="G0NLK9"/>
<dbReference type="HOGENOM" id="CLU_625903_0_0_1"/>
<dbReference type="AlphaFoldDB" id="G0NLK9"/>
<comment type="similarity">
    <text evidence="4">Belongs to the RNA polymerase II subunit 5-mediating protein family.</text>
</comment>
<dbReference type="InterPro" id="IPR009053">
    <property type="entry name" value="Prefoldin"/>
</dbReference>
<accession>G0NLK9</accession>
<dbReference type="Pfam" id="PF02996">
    <property type="entry name" value="Prefoldin"/>
    <property type="match status" value="1"/>
</dbReference>
<dbReference type="PANTHER" id="PTHR15111:SF0">
    <property type="entry name" value="UNCONVENTIONAL PREFOLDIN RPB5 INTERACTOR 1"/>
    <property type="match status" value="1"/>
</dbReference>
<feature type="compositionally biased region" description="Basic residues" evidence="6">
    <location>
        <begin position="439"/>
        <end position="448"/>
    </location>
</feature>
<dbReference type="GO" id="GO:0003682">
    <property type="term" value="F:chromatin binding"/>
    <property type="evidence" value="ECO:0007669"/>
    <property type="project" value="TreeGrafter"/>
</dbReference>
<keyword evidence="8" id="KW-1185">Reference proteome</keyword>
<dbReference type="Proteomes" id="UP000008068">
    <property type="component" value="Unassembled WGS sequence"/>
</dbReference>
<dbReference type="InterPro" id="IPR004127">
    <property type="entry name" value="Prefoldin_subunit_alpha"/>
</dbReference>
<reference evidence="8" key="1">
    <citation type="submission" date="2011-07" db="EMBL/GenBank/DDBJ databases">
        <authorList>
            <consortium name="Caenorhabditis brenneri Sequencing and Analysis Consortium"/>
            <person name="Wilson R.K."/>
        </authorList>
    </citation>
    <scope>NUCLEOTIDE SEQUENCE [LARGE SCALE GENOMIC DNA]</scope>
    <source>
        <strain evidence="8">PB2801</strain>
    </source>
</reference>
<feature type="compositionally biased region" description="Acidic residues" evidence="6">
    <location>
        <begin position="233"/>
        <end position="242"/>
    </location>
</feature>
<organism evidence="8">
    <name type="scientific">Caenorhabditis brenneri</name>
    <name type="common">Nematode worm</name>
    <dbReference type="NCBI Taxonomy" id="135651"/>
    <lineage>
        <taxon>Eukaryota</taxon>
        <taxon>Metazoa</taxon>
        <taxon>Ecdysozoa</taxon>
        <taxon>Nematoda</taxon>
        <taxon>Chromadorea</taxon>
        <taxon>Rhabditida</taxon>
        <taxon>Rhabditina</taxon>
        <taxon>Rhabditomorpha</taxon>
        <taxon>Rhabditoidea</taxon>
        <taxon>Rhabditidae</taxon>
        <taxon>Peloderinae</taxon>
        <taxon>Caenorhabditis</taxon>
    </lineage>
</organism>
<evidence type="ECO:0000256" key="6">
    <source>
        <dbReference type="SAM" id="MobiDB-lite"/>
    </source>
</evidence>
<dbReference type="GO" id="GO:0000122">
    <property type="term" value="P:negative regulation of transcription by RNA polymerase II"/>
    <property type="evidence" value="ECO:0007669"/>
    <property type="project" value="TreeGrafter"/>
</dbReference>
<dbReference type="OMA" id="CMVPIGK"/>
<dbReference type="SUPFAM" id="SSF46579">
    <property type="entry name" value="Prefoldin"/>
    <property type="match status" value="1"/>
</dbReference>
<protein>
    <submittedName>
        <fullName evidence="7">Uncharacterized protein</fullName>
    </submittedName>
</protein>
<feature type="region of interest" description="Disordered" evidence="6">
    <location>
        <begin position="225"/>
        <end position="347"/>
    </location>
</feature>
<dbReference type="Gene3D" id="1.10.287.370">
    <property type="match status" value="1"/>
</dbReference>
<evidence type="ECO:0000256" key="3">
    <source>
        <dbReference type="ARBA" id="ARBA00023242"/>
    </source>
</evidence>
<evidence type="ECO:0000256" key="2">
    <source>
        <dbReference type="ARBA" id="ARBA00011695"/>
    </source>
</evidence>
<dbReference type="InterPro" id="IPR052255">
    <property type="entry name" value="RNA_pol_II_subunit5-mediator"/>
</dbReference>
<proteinExistence type="inferred from homology"/>
<gene>
    <name evidence="7" type="ORF">CAEBREN_03975</name>
</gene>
<name>G0NLK9_CAEBE</name>